<organism evidence="2 3">
    <name type="scientific">Mesorhizobium sangaii</name>
    <dbReference type="NCBI Taxonomy" id="505389"/>
    <lineage>
        <taxon>Bacteria</taxon>
        <taxon>Pseudomonadati</taxon>
        <taxon>Pseudomonadota</taxon>
        <taxon>Alphaproteobacteria</taxon>
        <taxon>Hyphomicrobiales</taxon>
        <taxon>Phyllobacteriaceae</taxon>
        <taxon>Mesorhizobium</taxon>
    </lineage>
</organism>
<dbReference type="RefSeq" id="WP_246461946.1">
    <property type="nucleotide sequence ID" value="NZ_JACHEF010000005.1"/>
</dbReference>
<sequence length="169" mass="17010">MVRYATIITDDGGREVVSAIGEFEGAAPQARLGLIEQVAPGVLIGMVRGGPVDAAGGFGFALGSLGGRDRAIGAARLTKRLRFGGRSGAAGSGAAGSEAAIPPSAIEAEACPTKPVRAASKPRKRVARSKSKVAKSKVAKSTAKRSARSKSKVVKSRTTTAETAGGEHG</sequence>
<accession>A0A841PV43</accession>
<evidence type="ECO:0000313" key="3">
    <source>
        <dbReference type="Proteomes" id="UP000556329"/>
    </source>
</evidence>
<dbReference type="Proteomes" id="UP000556329">
    <property type="component" value="Unassembled WGS sequence"/>
</dbReference>
<reference evidence="2 3" key="1">
    <citation type="submission" date="2020-08" db="EMBL/GenBank/DDBJ databases">
        <title>Genomic Encyclopedia of Type Strains, Phase IV (KMG-IV): sequencing the most valuable type-strain genomes for metagenomic binning, comparative biology and taxonomic classification.</title>
        <authorList>
            <person name="Goeker M."/>
        </authorList>
    </citation>
    <scope>NUCLEOTIDE SEQUENCE [LARGE SCALE GENOMIC DNA]</scope>
    <source>
        <strain evidence="2 3">DSM 100039</strain>
    </source>
</reference>
<evidence type="ECO:0000256" key="1">
    <source>
        <dbReference type="SAM" id="MobiDB-lite"/>
    </source>
</evidence>
<keyword evidence="3" id="KW-1185">Reference proteome</keyword>
<dbReference type="AlphaFoldDB" id="A0A841PV43"/>
<proteinExistence type="predicted"/>
<dbReference type="EMBL" id="JACHEF010000005">
    <property type="protein sequence ID" value="MBB6412225.1"/>
    <property type="molecule type" value="Genomic_DNA"/>
</dbReference>
<feature type="compositionally biased region" description="Basic residues" evidence="1">
    <location>
        <begin position="120"/>
        <end position="155"/>
    </location>
</feature>
<gene>
    <name evidence="2" type="ORF">HNQ71_004915</name>
</gene>
<protein>
    <submittedName>
        <fullName evidence="2">Uncharacterized protein</fullName>
    </submittedName>
</protein>
<name>A0A841PV43_9HYPH</name>
<feature type="region of interest" description="Disordered" evidence="1">
    <location>
        <begin position="84"/>
        <end position="169"/>
    </location>
</feature>
<feature type="compositionally biased region" description="Gly residues" evidence="1">
    <location>
        <begin position="85"/>
        <end position="94"/>
    </location>
</feature>
<comment type="caution">
    <text evidence="2">The sequence shown here is derived from an EMBL/GenBank/DDBJ whole genome shotgun (WGS) entry which is preliminary data.</text>
</comment>
<feature type="compositionally biased region" description="Low complexity" evidence="1">
    <location>
        <begin position="95"/>
        <end position="110"/>
    </location>
</feature>
<feature type="compositionally biased region" description="Low complexity" evidence="1">
    <location>
        <begin position="156"/>
        <end position="169"/>
    </location>
</feature>
<evidence type="ECO:0000313" key="2">
    <source>
        <dbReference type="EMBL" id="MBB6412225.1"/>
    </source>
</evidence>